<proteinExistence type="predicted"/>
<evidence type="ECO:0000313" key="1">
    <source>
        <dbReference type="EMBL" id="BAC09204.1"/>
    </source>
</evidence>
<organism evidence="1 2">
    <name type="scientific">Thermosynechococcus vestitus (strain NIES-2133 / IAM M-273 / BP-1)</name>
    <dbReference type="NCBI Taxonomy" id="197221"/>
    <lineage>
        <taxon>Bacteria</taxon>
        <taxon>Bacillati</taxon>
        <taxon>Cyanobacteriota</taxon>
        <taxon>Cyanophyceae</taxon>
        <taxon>Acaryochloridales</taxon>
        <taxon>Thermosynechococcaceae</taxon>
        <taxon>Thermosynechococcus</taxon>
    </lineage>
</organism>
<dbReference type="eggNOG" id="COG1357">
    <property type="taxonomic scope" value="Bacteria"/>
</dbReference>
<dbReference type="EMBL" id="BA000039">
    <property type="protein sequence ID" value="BAC09204.1"/>
    <property type="molecule type" value="Genomic_DNA"/>
</dbReference>
<dbReference type="EnsemblBacteria" id="BAC09204">
    <property type="protein sequence ID" value="BAC09204"/>
    <property type="gene ID" value="BAC09204"/>
</dbReference>
<dbReference type="KEGG" id="tel:tll1652"/>
<evidence type="ECO:0000313" key="2">
    <source>
        <dbReference type="Proteomes" id="UP000000440"/>
    </source>
</evidence>
<accession>Q8DID8</accession>
<name>Q8DID8_THEVB</name>
<sequence length="221" mass="24953">MLLTPMTRYYIRRLLAERAESLGLNVSGSDSEAFAEQLSRLESLAATRSAEIDLIVRMHQTLSRSGQTYNSYLANLEQKLFALMGLGGQPQEDLSDITLPQLDSVEEPAAKVLTLAEVLEHFNKIGDIAQKYLGKMIVANYWRGTRPYSSWFADFTVTNEGRVVYRSYQSSRDIYPSREQIEHLDNWLAAFVRQCQRVLPQFTKQLQKAGIAEISLAASAP</sequence>
<dbReference type="RefSeq" id="WP_011057489.1">
    <property type="nucleotide sequence ID" value="NC_004113.1"/>
</dbReference>
<protein>
    <submittedName>
        <fullName evidence="1">Tll1652 protein</fullName>
    </submittedName>
</protein>
<keyword evidence="2" id="KW-1185">Reference proteome</keyword>
<dbReference type="STRING" id="197221.gene:10748254"/>
<dbReference type="AlphaFoldDB" id="Q8DID8"/>
<gene>
    <name evidence="1" type="ordered locus">tll1652</name>
</gene>
<reference evidence="1 2" key="1">
    <citation type="journal article" date="2002" name="DNA Res.">
        <title>Complete genome structure of the thermophilic cyanobacterium Thermosynechococcus elongatus BP-1.</title>
        <authorList>
            <person name="Nakamura Y."/>
            <person name="Kaneko T."/>
            <person name="Sato S."/>
            <person name="Ikeuchi M."/>
            <person name="Katoh H."/>
            <person name="Sasamoto S."/>
            <person name="Watanabe A."/>
            <person name="Iriguchi M."/>
            <person name="Kawashima K."/>
            <person name="Kimura T."/>
            <person name="Kishida Y."/>
            <person name="Kiyokawa C."/>
            <person name="Kohara M."/>
            <person name="Matsumoto M."/>
            <person name="Matsuno A."/>
            <person name="Nakazaki N."/>
            <person name="Shimpo S."/>
            <person name="Sugimoto M."/>
            <person name="Takeuchi C."/>
            <person name="Yamada M."/>
            <person name="Tabata S."/>
        </authorList>
    </citation>
    <scope>NUCLEOTIDE SEQUENCE [LARGE SCALE GENOMIC DNA]</scope>
    <source>
        <strain evidence="2">IAM M-273 / NIES-2133 / BP-1</strain>
    </source>
</reference>
<dbReference type="Proteomes" id="UP000000440">
    <property type="component" value="Chromosome"/>
</dbReference>